<accession>A0AAV2DB23</accession>
<dbReference type="AlphaFoldDB" id="A0AAV2DB23"/>
<dbReference type="Proteomes" id="UP001497516">
    <property type="component" value="Chromosome 2"/>
</dbReference>
<evidence type="ECO:0000313" key="2">
    <source>
        <dbReference type="Proteomes" id="UP001497516"/>
    </source>
</evidence>
<reference evidence="1 2" key="1">
    <citation type="submission" date="2024-04" db="EMBL/GenBank/DDBJ databases">
        <authorList>
            <person name="Fracassetti M."/>
        </authorList>
    </citation>
    <scope>NUCLEOTIDE SEQUENCE [LARGE SCALE GENOMIC DNA]</scope>
</reference>
<protein>
    <submittedName>
        <fullName evidence="1">Uncharacterized protein</fullName>
    </submittedName>
</protein>
<dbReference type="EMBL" id="OZ034815">
    <property type="protein sequence ID" value="CAL1370393.1"/>
    <property type="molecule type" value="Genomic_DNA"/>
</dbReference>
<name>A0AAV2DB23_9ROSI</name>
<sequence>MKERRKGAAGSLPAKVRRQCFGDSGNLTTKFSVERKSKRQKMDMIYGGSSFGNGQTWLAALELAAH</sequence>
<keyword evidence="2" id="KW-1185">Reference proteome</keyword>
<proteinExistence type="predicted"/>
<organism evidence="1 2">
    <name type="scientific">Linum trigynum</name>
    <dbReference type="NCBI Taxonomy" id="586398"/>
    <lineage>
        <taxon>Eukaryota</taxon>
        <taxon>Viridiplantae</taxon>
        <taxon>Streptophyta</taxon>
        <taxon>Embryophyta</taxon>
        <taxon>Tracheophyta</taxon>
        <taxon>Spermatophyta</taxon>
        <taxon>Magnoliopsida</taxon>
        <taxon>eudicotyledons</taxon>
        <taxon>Gunneridae</taxon>
        <taxon>Pentapetalae</taxon>
        <taxon>rosids</taxon>
        <taxon>fabids</taxon>
        <taxon>Malpighiales</taxon>
        <taxon>Linaceae</taxon>
        <taxon>Linum</taxon>
    </lineage>
</organism>
<evidence type="ECO:0000313" key="1">
    <source>
        <dbReference type="EMBL" id="CAL1370393.1"/>
    </source>
</evidence>
<gene>
    <name evidence="1" type="ORF">LTRI10_LOCUS12523</name>
</gene>